<feature type="transmembrane region" description="Helical" evidence="1">
    <location>
        <begin position="301"/>
        <end position="320"/>
    </location>
</feature>
<feature type="transmembrane region" description="Helical" evidence="1">
    <location>
        <begin position="120"/>
        <end position="141"/>
    </location>
</feature>
<dbReference type="RefSeq" id="WP_231464772.1">
    <property type="nucleotide sequence ID" value="NZ_JAJOHW010000149.1"/>
</dbReference>
<evidence type="ECO:0000313" key="2">
    <source>
        <dbReference type="EMBL" id="MFC4491426.1"/>
    </source>
</evidence>
<dbReference type="EMBL" id="JBHSEK010000013">
    <property type="protein sequence ID" value="MFC4491426.1"/>
    <property type="molecule type" value="Genomic_DNA"/>
</dbReference>
<evidence type="ECO:0008006" key="4">
    <source>
        <dbReference type="Google" id="ProtNLM"/>
    </source>
</evidence>
<feature type="transmembrane region" description="Helical" evidence="1">
    <location>
        <begin position="231"/>
        <end position="255"/>
    </location>
</feature>
<feature type="transmembrane region" description="Helical" evidence="1">
    <location>
        <begin position="35"/>
        <end position="58"/>
    </location>
</feature>
<proteinExistence type="predicted"/>
<gene>
    <name evidence="2" type="ORF">ACFO0R_17590</name>
</gene>
<keyword evidence="1" id="KW-0812">Transmembrane</keyword>
<feature type="transmembrane region" description="Helical" evidence="1">
    <location>
        <begin position="70"/>
        <end position="87"/>
    </location>
</feature>
<feature type="transmembrane region" description="Helical" evidence="1">
    <location>
        <begin position="93"/>
        <end position="113"/>
    </location>
</feature>
<accession>A0ABV9A150</accession>
<evidence type="ECO:0000256" key="1">
    <source>
        <dbReference type="SAM" id="Phobius"/>
    </source>
</evidence>
<keyword evidence="1" id="KW-0472">Membrane</keyword>
<feature type="transmembrane region" description="Helical" evidence="1">
    <location>
        <begin position="178"/>
        <end position="196"/>
    </location>
</feature>
<name>A0ABV9A150_9NEIS</name>
<feature type="transmembrane region" description="Helical" evidence="1">
    <location>
        <begin position="147"/>
        <end position="166"/>
    </location>
</feature>
<evidence type="ECO:0000313" key="3">
    <source>
        <dbReference type="Proteomes" id="UP001595999"/>
    </source>
</evidence>
<organism evidence="2 3">
    <name type="scientific">Chromobacterium aquaticum</name>
    <dbReference type="NCBI Taxonomy" id="467180"/>
    <lineage>
        <taxon>Bacteria</taxon>
        <taxon>Pseudomonadati</taxon>
        <taxon>Pseudomonadota</taxon>
        <taxon>Betaproteobacteria</taxon>
        <taxon>Neisseriales</taxon>
        <taxon>Chromobacteriaceae</taxon>
        <taxon>Chromobacterium</taxon>
    </lineage>
</organism>
<feature type="transmembrane region" description="Helical" evidence="1">
    <location>
        <begin position="267"/>
        <end position="289"/>
    </location>
</feature>
<feature type="transmembrane region" description="Helical" evidence="1">
    <location>
        <begin position="326"/>
        <end position="351"/>
    </location>
</feature>
<protein>
    <recommendedName>
        <fullName evidence="4">NnrS family protein</fullName>
    </recommendedName>
</protein>
<keyword evidence="1" id="KW-1133">Transmembrane helix</keyword>
<comment type="caution">
    <text evidence="2">The sequence shown here is derived from an EMBL/GenBank/DDBJ whole genome shotgun (WGS) entry which is preliminary data.</text>
</comment>
<sequence length="367" mass="38211">MSPAQALRLPWLALAALALFSGALAGLARLGWTTPAYAAALASQHAALMIGAFFGCVISLERAVALKRNWALLAPAGAGLAGLSLIAGLPPAAAPLLLTLAAAVLLAGSLLVWRRQPAAFTATLAAAALCWLLGNLAWLLGGDAQPAIPWWLAFLVLTIAGERLELTRLLPLSASARHGFALAALALCAAAALSLWLPDVGLRLYAAALLALAAWLLRHDIARRNARQRGLTRYIAIALLCGYGWLAVAGALGLAGALLPGHPWRDAALHALGLGFVFSMVFGHAPIIIPALTRLKLPYSPAFYAPLAALHLSLLLRLGGMLDGRFAWRSAAGLLNALTLLAFVALLLASLRRGRAPASRSLKEPSS</sequence>
<reference evidence="3" key="1">
    <citation type="journal article" date="2019" name="Int. J. Syst. Evol. Microbiol.">
        <title>The Global Catalogue of Microorganisms (GCM) 10K type strain sequencing project: providing services to taxonomists for standard genome sequencing and annotation.</title>
        <authorList>
            <consortium name="The Broad Institute Genomics Platform"/>
            <consortium name="The Broad Institute Genome Sequencing Center for Infectious Disease"/>
            <person name="Wu L."/>
            <person name="Ma J."/>
        </authorList>
    </citation>
    <scope>NUCLEOTIDE SEQUENCE [LARGE SCALE GENOMIC DNA]</scope>
    <source>
        <strain evidence="3">CGMCC 4.7608</strain>
    </source>
</reference>
<feature type="transmembrane region" description="Helical" evidence="1">
    <location>
        <begin position="202"/>
        <end position="219"/>
    </location>
</feature>
<keyword evidence="3" id="KW-1185">Reference proteome</keyword>
<dbReference type="Proteomes" id="UP001595999">
    <property type="component" value="Unassembled WGS sequence"/>
</dbReference>